<evidence type="ECO:0000259" key="7">
    <source>
        <dbReference type="Pfam" id="PF12773"/>
    </source>
</evidence>
<evidence type="ECO:0000259" key="6">
    <source>
        <dbReference type="Pfam" id="PF05154"/>
    </source>
</evidence>
<sequence length="146" mass="15548">MYCKNCGIELNENAAVCVNCGAAKGMGGAYCQNCGQPVHPGAAFCLNCGAALAADTVQTGDKSKVAAGLLAIFLGHLGIHWFYLKFNAKGIINIVLTLVCLLFTFLLVFLSWLTFLGLAAIWVYNIVIAIKIFTGKQKDADGKALR</sequence>
<name>A0A9D1RGS7_9FIRM</name>
<feature type="transmembrane region" description="Helical" evidence="5">
    <location>
        <begin position="115"/>
        <end position="133"/>
    </location>
</feature>
<evidence type="ECO:0000313" key="8">
    <source>
        <dbReference type="EMBL" id="HIW86291.1"/>
    </source>
</evidence>
<dbReference type="InterPro" id="IPR007829">
    <property type="entry name" value="TM2"/>
</dbReference>
<evidence type="ECO:0000256" key="2">
    <source>
        <dbReference type="ARBA" id="ARBA00022692"/>
    </source>
</evidence>
<evidence type="ECO:0000313" key="9">
    <source>
        <dbReference type="Proteomes" id="UP000824205"/>
    </source>
</evidence>
<dbReference type="Proteomes" id="UP000824205">
    <property type="component" value="Unassembled WGS sequence"/>
</dbReference>
<feature type="transmembrane region" description="Helical" evidence="5">
    <location>
        <begin position="65"/>
        <end position="84"/>
    </location>
</feature>
<evidence type="ECO:0000256" key="3">
    <source>
        <dbReference type="ARBA" id="ARBA00022989"/>
    </source>
</evidence>
<dbReference type="AlphaFoldDB" id="A0A9D1RGS7"/>
<comment type="subcellular location">
    <subcellularLocation>
        <location evidence="1">Membrane</location>
        <topology evidence="1">Multi-pass membrane protein</topology>
    </subcellularLocation>
</comment>
<reference evidence="8" key="1">
    <citation type="journal article" date="2021" name="PeerJ">
        <title>Extensive microbial diversity within the chicken gut microbiome revealed by metagenomics and culture.</title>
        <authorList>
            <person name="Gilroy R."/>
            <person name="Ravi A."/>
            <person name="Getino M."/>
            <person name="Pursley I."/>
            <person name="Horton D.L."/>
            <person name="Alikhan N.F."/>
            <person name="Baker D."/>
            <person name="Gharbi K."/>
            <person name="Hall N."/>
            <person name="Watson M."/>
            <person name="Adriaenssens E.M."/>
            <person name="Foster-Nyarko E."/>
            <person name="Jarju S."/>
            <person name="Secka A."/>
            <person name="Antonio M."/>
            <person name="Oren A."/>
            <person name="Chaudhuri R.R."/>
            <person name="La Ragione R."/>
            <person name="Hildebrand F."/>
            <person name="Pallen M.J."/>
        </authorList>
    </citation>
    <scope>NUCLEOTIDE SEQUENCE</scope>
    <source>
        <strain evidence="8">421</strain>
    </source>
</reference>
<feature type="domain" description="DZANK-type" evidence="7">
    <location>
        <begin position="3"/>
        <end position="49"/>
    </location>
</feature>
<feature type="transmembrane region" description="Helical" evidence="5">
    <location>
        <begin position="91"/>
        <end position="109"/>
    </location>
</feature>
<reference evidence="8" key="2">
    <citation type="submission" date="2021-04" db="EMBL/GenBank/DDBJ databases">
        <authorList>
            <person name="Gilroy R."/>
        </authorList>
    </citation>
    <scope>NUCLEOTIDE SEQUENCE</scope>
    <source>
        <strain evidence="8">421</strain>
    </source>
</reference>
<protein>
    <submittedName>
        <fullName evidence="8">TM2 domain-containing protein</fullName>
    </submittedName>
</protein>
<dbReference type="GO" id="GO:0016020">
    <property type="term" value="C:membrane"/>
    <property type="evidence" value="ECO:0007669"/>
    <property type="project" value="UniProtKB-SubCell"/>
</dbReference>
<dbReference type="Pfam" id="PF05154">
    <property type="entry name" value="TM2"/>
    <property type="match status" value="1"/>
</dbReference>
<keyword evidence="2 5" id="KW-0812">Transmembrane</keyword>
<feature type="domain" description="TM2" evidence="6">
    <location>
        <begin position="61"/>
        <end position="105"/>
    </location>
</feature>
<evidence type="ECO:0000256" key="4">
    <source>
        <dbReference type="ARBA" id="ARBA00023136"/>
    </source>
</evidence>
<dbReference type="Pfam" id="PF12773">
    <property type="entry name" value="DZR"/>
    <property type="match status" value="1"/>
</dbReference>
<dbReference type="EMBL" id="DXGE01000032">
    <property type="protein sequence ID" value="HIW86291.1"/>
    <property type="molecule type" value="Genomic_DNA"/>
</dbReference>
<evidence type="ECO:0000256" key="5">
    <source>
        <dbReference type="SAM" id="Phobius"/>
    </source>
</evidence>
<dbReference type="InterPro" id="IPR025874">
    <property type="entry name" value="DZR"/>
</dbReference>
<keyword evidence="4 5" id="KW-0472">Membrane</keyword>
<keyword evidence="3 5" id="KW-1133">Transmembrane helix</keyword>
<evidence type="ECO:0000256" key="1">
    <source>
        <dbReference type="ARBA" id="ARBA00004141"/>
    </source>
</evidence>
<organism evidence="8 9">
    <name type="scientific">Candidatus Eubacterium faecipullorum</name>
    <dbReference type="NCBI Taxonomy" id="2838571"/>
    <lineage>
        <taxon>Bacteria</taxon>
        <taxon>Bacillati</taxon>
        <taxon>Bacillota</taxon>
        <taxon>Clostridia</taxon>
        <taxon>Eubacteriales</taxon>
        <taxon>Eubacteriaceae</taxon>
        <taxon>Eubacterium</taxon>
    </lineage>
</organism>
<accession>A0A9D1RGS7</accession>
<proteinExistence type="predicted"/>
<gene>
    <name evidence="8" type="ORF">IAA48_07340</name>
</gene>
<comment type="caution">
    <text evidence="8">The sequence shown here is derived from an EMBL/GenBank/DDBJ whole genome shotgun (WGS) entry which is preliminary data.</text>
</comment>